<dbReference type="Gene3D" id="2.40.10.10">
    <property type="entry name" value="Trypsin-like serine proteases"/>
    <property type="match status" value="2"/>
</dbReference>
<keyword evidence="1" id="KW-0732">Signal</keyword>
<dbReference type="NCBIfam" id="TIGR04183">
    <property type="entry name" value="Por_Secre_tail"/>
    <property type="match status" value="1"/>
</dbReference>
<dbReference type="Proteomes" id="UP001597361">
    <property type="component" value="Unassembled WGS sequence"/>
</dbReference>
<gene>
    <name evidence="3" type="ORF">ACFSKL_23085</name>
</gene>
<evidence type="ECO:0000313" key="4">
    <source>
        <dbReference type="Proteomes" id="UP001597361"/>
    </source>
</evidence>
<sequence>MRKSVVLLFLLVANSVFSQVKTKKVSIEQIPISRKTSLSKLMVVEIPSKEFKIRNLETNLVGKELGKDELAFGIFTDFYLDLSQIKGLCKNGFCYKEVEVLSEGSNTLGFVFKSLHLSENSELFIINDDESYIQGPYTKSTVNIPDNFISGLMPGEKLRILLKEPYIEQNKSKVVISQVSHGILDFFAIENYKFSQSNCIGFGCSAICNENIICHQNHTVESLGVALMLRKSENTYFAHGTGTLINNGKQDFDPILLTAIHVSSTILLEEMQFMFHYRSPQCSPTLNSSTNITIQGAENLTFVAETDLKLIKLDVNPYYSPVFANNPVSYLGWSIVDQNIPYVTGIHHSLGDVQKFMEGSSPSPTTINNNYFWETQLTNGLLEIIASGSPIFDQNKRIIGANHGRRSGLNYECDNPDSPSLLYGRLSRSWYKFSEFLDPENEGIVAMNTITNQAEPKIFSEISGSDQLCSANSYTVLNSPLDATITWTATPSNLFSTSTGTGKIANLSPATASSSGTGTLTFTFTQNGESWYVSKNITVGSPKINMGTYSYNNNTQPTQPYISIINNVVCDLYTPVSAEIPIEAGISNFHNLQILHVSDPSLTYNVTFSDDLATIYFDFWDYGQEIIFRLTTQNDCGSDFKDFAFRSEQCYGYLSDYKVYPNPASDVLNIEINQSESPESKYSKNGKIELKLFDASGNEVHSVITSEKKTIIDVRKFKYGFYYLHLIHQEGIIRKQIRIEK</sequence>
<dbReference type="InterPro" id="IPR009003">
    <property type="entry name" value="Peptidase_S1_PA"/>
</dbReference>
<protein>
    <submittedName>
        <fullName evidence="3">T9SS type A sorting domain-containing protein</fullName>
    </submittedName>
</protein>
<keyword evidence="4" id="KW-1185">Reference proteome</keyword>
<name>A0ABW4VT05_9BACT</name>
<dbReference type="SUPFAM" id="SSF50494">
    <property type="entry name" value="Trypsin-like serine proteases"/>
    <property type="match status" value="1"/>
</dbReference>
<evidence type="ECO:0000259" key="2">
    <source>
        <dbReference type="Pfam" id="PF18962"/>
    </source>
</evidence>
<dbReference type="InterPro" id="IPR043504">
    <property type="entry name" value="Peptidase_S1_PA_chymotrypsin"/>
</dbReference>
<comment type="caution">
    <text evidence="3">The sequence shown here is derived from an EMBL/GenBank/DDBJ whole genome shotgun (WGS) entry which is preliminary data.</text>
</comment>
<evidence type="ECO:0000313" key="3">
    <source>
        <dbReference type="EMBL" id="MFD2037698.1"/>
    </source>
</evidence>
<feature type="chain" id="PRO_5047383920" evidence="1">
    <location>
        <begin position="19"/>
        <end position="741"/>
    </location>
</feature>
<organism evidence="3 4">
    <name type="scientific">Belliella marina</name>
    <dbReference type="NCBI Taxonomy" id="1644146"/>
    <lineage>
        <taxon>Bacteria</taxon>
        <taxon>Pseudomonadati</taxon>
        <taxon>Bacteroidota</taxon>
        <taxon>Cytophagia</taxon>
        <taxon>Cytophagales</taxon>
        <taxon>Cyclobacteriaceae</taxon>
        <taxon>Belliella</taxon>
    </lineage>
</organism>
<dbReference type="InterPro" id="IPR026444">
    <property type="entry name" value="Secre_tail"/>
</dbReference>
<evidence type="ECO:0000256" key="1">
    <source>
        <dbReference type="SAM" id="SignalP"/>
    </source>
</evidence>
<dbReference type="Pfam" id="PF18962">
    <property type="entry name" value="Por_Secre_tail"/>
    <property type="match status" value="1"/>
</dbReference>
<dbReference type="EMBL" id="JBHUHR010000051">
    <property type="protein sequence ID" value="MFD2037698.1"/>
    <property type="molecule type" value="Genomic_DNA"/>
</dbReference>
<feature type="domain" description="Secretion system C-terminal sorting" evidence="2">
    <location>
        <begin position="659"/>
        <end position="735"/>
    </location>
</feature>
<reference evidence="4" key="1">
    <citation type="journal article" date="2019" name="Int. J. Syst. Evol. Microbiol.">
        <title>The Global Catalogue of Microorganisms (GCM) 10K type strain sequencing project: providing services to taxonomists for standard genome sequencing and annotation.</title>
        <authorList>
            <consortium name="The Broad Institute Genomics Platform"/>
            <consortium name="The Broad Institute Genome Sequencing Center for Infectious Disease"/>
            <person name="Wu L."/>
            <person name="Ma J."/>
        </authorList>
    </citation>
    <scope>NUCLEOTIDE SEQUENCE [LARGE SCALE GENOMIC DNA]</scope>
    <source>
        <strain evidence="4">CGMCC 1.15180</strain>
    </source>
</reference>
<proteinExistence type="predicted"/>
<feature type="signal peptide" evidence="1">
    <location>
        <begin position="1"/>
        <end position="18"/>
    </location>
</feature>
<dbReference type="RefSeq" id="WP_376889785.1">
    <property type="nucleotide sequence ID" value="NZ_JBHUHR010000051.1"/>
</dbReference>
<accession>A0ABW4VT05</accession>